<organism evidence="5 6">
    <name type="scientific">Sandaracinus amylolyticus</name>
    <dbReference type="NCBI Taxonomy" id="927083"/>
    <lineage>
        <taxon>Bacteria</taxon>
        <taxon>Pseudomonadati</taxon>
        <taxon>Myxococcota</taxon>
        <taxon>Polyangia</taxon>
        <taxon>Polyangiales</taxon>
        <taxon>Sandaracinaceae</taxon>
        <taxon>Sandaracinus</taxon>
    </lineage>
</organism>
<proteinExistence type="predicted"/>
<evidence type="ECO:0000259" key="4">
    <source>
        <dbReference type="Pfam" id="PF13519"/>
    </source>
</evidence>
<dbReference type="InterPro" id="IPR024163">
    <property type="entry name" value="Aerotolerance_reg_N"/>
</dbReference>
<feature type="transmembrane region" description="Helical" evidence="2">
    <location>
        <begin position="6"/>
        <end position="24"/>
    </location>
</feature>
<dbReference type="InterPro" id="IPR011933">
    <property type="entry name" value="Double_TM_dom"/>
</dbReference>
<dbReference type="InterPro" id="IPR036465">
    <property type="entry name" value="vWFA_dom_sf"/>
</dbReference>
<evidence type="ECO:0000259" key="3">
    <source>
        <dbReference type="Pfam" id="PF07584"/>
    </source>
</evidence>
<evidence type="ECO:0000256" key="1">
    <source>
        <dbReference type="SAM" id="MobiDB-lite"/>
    </source>
</evidence>
<dbReference type="Proteomes" id="UP000034883">
    <property type="component" value="Chromosome"/>
</dbReference>
<protein>
    <recommendedName>
        <fullName evidence="7">VWFA domain-containing protein</fullName>
    </recommendedName>
</protein>
<dbReference type="Pfam" id="PF07584">
    <property type="entry name" value="BatA"/>
    <property type="match status" value="1"/>
</dbReference>
<dbReference type="InterPro" id="IPR002035">
    <property type="entry name" value="VWF_A"/>
</dbReference>
<dbReference type="PANTHER" id="PTHR37464">
    <property type="entry name" value="BLL2463 PROTEIN"/>
    <property type="match status" value="1"/>
</dbReference>
<dbReference type="EMBL" id="CP011125">
    <property type="protein sequence ID" value="AKF06225.1"/>
    <property type="molecule type" value="Genomic_DNA"/>
</dbReference>
<feature type="domain" description="VWFA" evidence="4">
    <location>
        <begin position="92"/>
        <end position="197"/>
    </location>
</feature>
<sequence>MGFAAPWALLGLLAVAVPIVAHLLRRRDVPVRALPTIALLRKADVASRRRVRVVDHLLLASRIALVALAALALAAPFASATLAWGDGRQASVAIVIDDSMSMSRTAGRATLVDAAVDRAREVIGALPAESEVVLVLAGDAPRLLAPRTDDLALARSRLDGVRAGGARGTDLAGAVELATRQLAGARHPLRRVLVLSDHAQHASEGEPIAARDVTIENERIGPDEGAPNLALVSALATPDPTTPGQLAIAVEVRSFGGVPAERVPLVVRRGASELARGDVALTERGGRTTLHVDAPTGSDPTAEVALVPSEPDALPLDDRRGVLLRPASAPRVLMVDGDPQMLGRRRLGGGGEEVRFLAQALSLAPRAEGGFVQRAVDPDTFLGTSLDDVDVVVLANVELRGGGALATKITEHVARGGGLLVAAGDRVQPGAWARLESVLPARVVAATTGEVVGMRRGEAPSALLPAGATGLEAVRATQRLAMEPHAGAEVLLAWPDGTPALVLDPARRVAILGTTLDDAWSDLPYRPGFLPLAVRLVRALAPPGSMPDVPFAPGHAPELRAPPGATELVLIAPSGRLIEHDEAELARPIDLNAIDEAGAWRVQVSTDERTREEAPRSAFVIAPPDAESDLTPRALASDDEEGAREDGVARSTTRTVVRRSMAPWLFALVGLMAIAEGTLRVARARRERGTPAA</sequence>
<accession>A0A0F6W325</accession>
<keyword evidence="2" id="KW-0472">Membrane</keyword>
<reference evidence="5 6" key="1">
    <citation type="submission" date="2015-03" db="EMBL/GenBank/DDBJ databases">
        <title>Genome assembly of Sandaracinus amylolyticus DSM 53668.</title>
        <authorList>
            <person name="Sharma G."/>
            <person name="Subramanian S."/>
        </authorList>
    </citation>
    <scope>NUCLEOTIDE SEQUENCE [LARGE SCALE GENOMIC DNA]</scope>
    <source>
        <strain evidence="5 6">DSM 53668</strain>
    </source>
</reference>
<keyword evidence="6" id="KW-1185">Reference proteome</keyword>
<dbReference type="RefSeq" id="WP_053233417.1">
    <property type="nucleotide sequence ID" value="NZ_CP011125.1"/>
</dbReference>
<dbReference type="Gene3D" id="3.40.50.410">
    <property type="entry name" value="von Willebrand factor, type A domain"/>
    <property type="match status" value="1"/>
</dbReference>
<feature type="region of interest" description="Disordered" evidence="1">
    <location>
        <begin position="628"/>
        <end position="653"/>
    </location>
</feature>
<keyword evidence="2" id="KW-1133">Transmembrane helix</keyword>
<dbReference type="AlphaFoldDB" id="A0A0F6W325"/>
<evidence type="ECO:0000256" key="2">
    <source>
        <dbReference type="SAM" id="Phobius"/>
    </source>
</evidence>
<feature type="domain" description="Aerotolerance regulator N-terminal" evidence="3">
    <location>
        <begin position="1"/>
        <end position="76"/>
    </location>
</feature>
<dbReference type="KEGG" id="samy:DB32_003374"/>
<feature type="transmembrane region" description="Helical" evidence="2">
    <location>
        <begin position="661"/>
        <end position="679"/>
    </location>
</feature>
<keyword evidence="2" id="KW-0812">Transmembrane</keyword>
<dbReference type="CDD" id="cd00198">
    <property type="entry name" value="vWFA"/>
    <property type="match status" value="1"/>
</dbReference>
<dbReference type="STRING" id="927083.DB32_003374"/>
<evidence type="ECO:0000313" key="5">
    <source>
        <dbReference type="EMBL" id="AKF06225.1"/>
    </source>
</evidence>
<dbReference type="Gene3D" id="3.40.50.880">
    <property type="match status" value="1"/>
</dbReference>
<dbReference type="SUPFAM" id="SSF52317">
    <property type="entry name" value="Class I glutamine amidotransferase-like"/>
    <property type="match status" value="1"/>
</dbReference>
<dbReference type="SUPFAM" id="SSF53300">
    <property type="entry name" value="vWA-like"/>
    <property type="match status" value="1"/>
</dbReference>
<dbReference type="InterPro" id="IPR029062">
    <property type="entry name" value="Class_I_gatase-like"/>
</dbReference>
<evidence type="ECO:0000313" key="6">
    <source>
        <dbReference type="Proteomes" id="UP000034883"/>
    </source>
</evidence>
<gene>
    <name evidence="5" type="ORF">DB32_003374</name>
</gene>
<dbReference type="OrthoDB" id="9769144at2"/>
<evidence type="ECO:0008006" key="7">
    <source>
        <dbReference type="Google" id="ProtNLM"/>
    </source>
</evidence>
<name>A0A0F6W325_9BACT</name>
<dbReference type="Pfam" id="PF13519">
    <property type="entry name" value="VWA_2"/>
    <property type="match status" value="1"/>
</dbReference>
<dbReference type="PANTHER" id="PTHR37464:SF1">
    <property type="entry name" value="BLL2463 PROTEIN"/>
    <property type="match status" value="1"/>
</dbReference>
<dbReference type="NCBIfam" id="TIGR02226">
    <property type="entry name" value="two_anch"/>
    <property type="match status" value="1"/>
</dbReference>
<feature type="transmembrane region" description="Helical" evidence="2">
    <location>
        <begin position="57"/>
        <end position="84"/>
    </location>
</feature>